<reference evidence="2" key="1">
    <citation type="submission" date="2013-05" db="EMBL/GenBank/DDBJ databases">
        <authorList>
            <person name="Wang Y.C."/>
            <person name="Wang L.Q."/>
            <person name="Wang C."/>
        </authorList>
    </citation>
    <scope>NUCLEOTIDE SEQUENCE</scope>
</reference>
<sequence length="367" mass="39794">MVPGQSPAADVFAADDLHDQSLLVEFPSENAPAALKICQEDSGSNVDDSRSLSSNDQKPMVGATVCENQRYSALSDDQFFTLSMQPELETDTGKNEYFIDANNVVDHTSTGYLPVHPSMDIVNNSQAIDNAPCGDGLFLEANDLLPPAENDPSYFGDKFDELLALMEQENNIEQYFDFDSLEPMANDFTIAEDAFFGKENLYNEAEPVPLASQQLPAAYSDDASSSKPVVEVQKSKRDLVYPFINRMLGNIPAPPAFAAEFPAKNVAARLNAASDSVRVTTGMVRIKNTTASGNGMQWFLGKDGIVNVVLSFAVPESVVSPVGLKYLSGVLGGKAASAVSRGWFYFLFFWVLVLAITAKIGTCIYAK</sequence>
<dbReference type="EMBL" id="KF031954">
    <property type="protein sequence ID" value="AGV29480.1"/>
    <property type="molecule type" value="mRNA"/>
</dbReference>
<dbReference type="AlphaFoldDB" id="T2CB69"/>
<feature type="transmembrane region" description="Helical" evidence="1">
    <location>
        <begin position="343"/>
        <end position="366"/>
    </location>
</feature>
<keyword evidence="1" id="KW-0472">Membrane</keyword>
<proteinExistence type="evidence at transcript level"/>
<name>T2CB69_9CARY</name>
<protein>
    <submittedName>
        <fullName evidence="2">Putative NAC domain class transcription factor</fullName>
    </submittedName>
</protein>
<gene>
    <name evidence="2" type="primary">NAC29</name>
</gene>
<keyword evidence="1" id="KW-0812">Transmembrane</keyword>
<keyword evidence="1" id="KW-1133">Transmembrane helix</keyword>
<organism evidence="2">
    <name type="scientific">Tamarix hispida</name>
    <dbReference type="NCBI Taxonomy" id="189793"/>
    <lineage>
        <taxon>Eukaryota</taxon>
        <taxon>Viridiplantae</taxon>
        <taxon>Streptophyta</taxon>
        <taxon>Embryophyta</taxon>
        <taxon>Tracheophyta</taxon>
        <taxon>Spermatophyta</taxon>
        <taxon>Magnoliopsida</taxon>
        <taxon>eudicotyledons</taxon>
        <taxon>Gunneridae</taxon>
        <taxon>Pentapetalae</taxon>
        <taxon>Caryophyllales</taxon>
        <taxon>Tamaricaceae</taxon>
        <taxon>Tamarix</taxon>
    </lineage>
</organism>
<evidence type="ECO:0000256" key="1">
    <source>
        <dbReference type="SAM" id="Phobius"/>
    </source>
</evidence>
<evidence type="ECO:0000313" key="2">
    <source>
        <dbReference type="EMBL" id="AGV29480.1"/>
    </source>
</evidence>
<accession>T2CB69</accession>